<dbReference type="Pfam" id="PF02515">
    <property type="entry name" value="CoA_transf_3"/>
    <property type="match status" value="1"/>
</dbReference>
<organism evidence="1 2">
    <name type="scientific">Colwellia maritima</name>
    <dbReference type="NCBI Taxonomy" id="2912588"/>
    <lineage>
        <taxon>Bacteria</taxon>
        <taxon>Pseudomonadati</taxon>
        <taxon>Pseudomonadota</taxon>
        <taxon>Gammaproteobacteria</taxon>
        <taxon>Alteromonadales</taxon>
        <taxon>Colwelliaceae</taxon>
        <taxon>Colwellia</taxon>
    </lineage>
</organism>
<evidence type="ECO:0000313" key="1">
    <source>
        <dbReference type="EMBL" id="MCI2285886.1"/>
    </source>
</evidence>
<protein>
    <submittedName>
        <fullName evidence="1">CoA transferase</fullName>
    </submittedName>
</protein>
<dbReference type="InterPro" id="IPR050509">
    <property type="entry name" value="CoA-transferase_III"/>
</dbReference>
<keyword evidence="2" id="KW-1185">Reference proteome</keyword>
<dbReference type="Proteomes" id="UP001139646">
    <property type="component" value="Unassembled WGS sequence"/>
</dbReference>
<reference evidence="1" key="1">
    <citation type="submission" date="2022-01" db="EMBL/GenBank/DDBJ databases">
        <title>Colwellia maritima, isolated from seawater.</title>
        <authorList>
            <person name="Kristyanto S."/>
            <person name="Jung J."/>
            <person name="Jeon C.O."/>
        </authorList>
    </citation>
    <scope>NUCLEOTIDE SEQUENCE</scope>
    <source>
        <strain evidence="1">MSW7</strain>
    </source>
</reference>
<proteinExistence type="predicted"/>
<evidence type="ECO:0000313" key="2">
    <source>
        <dbReference type="Proteomes" id="UP001139646"/>
    </source>
</evidence>
<dbReference type="GO" id="GO:0016740">
    <property type="term" value="F:transferase activity"/>
    <property type="evidence" value="ECO:0007669"/>
    <property type="project" value="UniProtKB-KW"/>
</dbReference>
<dbReference type="InterPro" id="IPR003673">
    <property type="entry name" value="CoA-Trfase_fam_III"/>
</dbReference>
<keyword evidence="1" id="KW-0808">Transferase</keyword>
<comment type="caution">
    <text evidence="1">The sequence shown here is derived from an EMBL/GenBank/DDBJ whole genome shotgun (WGS) entry which is preliminary data.</text>
</comment>
<gene>
    <name evidence="1" type="ORF">L3081_23970</name>
</gene>
<name>A0ABS9X6N5_9GAMM</name>
<dbReference type="PANTHER" id="PTHR48228:SF5">
    <property type="entry name" value="ALPHA-METHYLACYL-COA RACEMASE"/>
    <property type="match status" value="1"/>
</dbReference>
<dbReference type="EMBL" id="JAKKSL010000006">
    <property type="protein sequence ID" value="MCI2285886.1"/>
    <property type="molecule type" value="Genomic_DNA"/>
</dbReference>
<dbReference type="PANTHER" id="PTHR48228">
    <property type="entry name" value="SUCCINYL-COA--D-CITRAMALATE COA-TRANSFERASE"/>
    <property type="match status" value="1"/>
</dbReference>
<dbReference type="RefSeq" id="WP_242288854.1">
    <property type="nucleotide sequence ID" value="NZ_JAKKSL010000006.1"/>
</dbReference>
<accession>A0ABS9X6N5</accession>
<sequence length="381" mass="41473">MSALQGIKVIEIAGIGPGPIASMMLADLGAEVILIERKTDNPNAAGLFNSNKTEFFKRGKQSIALDLKQPEAIQLVLSLVEQADMFIEGFRPGVIERLGLGPEVCLARNKKMIYGRMTGWGQHGPLAQAAGHDINYASISGVLAYSGFANDKPFPPATIIGDVGGGSLHLVMGMLAAYIHVLSTGEGQVIDAAICDGNVYMQTLLTSLYANGLVGEQRGGDFLTGASPWANTYQCADDKYITVQALEPNFYKEFITLAGFADDLNFSMQYDKSLWPLAITKLTKYFKSQPQVHWNNIFEGTDACYAPVMSLKEAVEHPHNVARHNFVVENDLIQPAPRPKLNKTPSQVGKIPKFGEHTEQILAQLNLSDEQYAKLKAMAVV</sequence>